<dbReference type="InterPro" id="IPR005495">
    <property type="entry name" value="LptG/LptF_permease"/>
</dbReference>
<evidence type="ECO:0000256" key="3">
    <source>
        <dbReference type="ARBA" id="ARBA00022692"/>
    </source>
</evidence>
<accession>D3DJE8</accession>
<evidence type="ECO:0000256" key="4">
    <source>
        <dbReference type="ARBA" id="ARBA00022989"/>
    </source>
</evidence>
<evidence type="ECO:0008006" key="9">
    <source>
        <dbReference type="Google" id="ProtNLM"/>
    </source>
</evidence>
<name>D3DJE8_HYDTT</name>
<feature type="transmembrane region" description="Helical" evidence="6">
    <location>
        <begin position="233"/>
        <end position="257"/>
    </location>
</feature>
<evidence type="ECO:0000313" key="8">
    <source>
        <dbReference type="Proteomes" id="UP000002574"/>
    </source>
</evidence>
<reference evidence="7 8" key="1">
    <citation type="journal article" date="2010" name="J. Bacteriol.">
        <title>Complete genome sequence of the thermophilic, obligately chemolithoautotrophic hydrogen-oxidizing bacterium Hydrogenobacter thermophilus TK-6.</title>
        <authorList>
            <person name="Arai H."/>
            <person name="Kanbe H."/>
            <person name="Ishii M."/>
            <person name="Igarashi Y."/>
        </authorList>
    </citation>
    <scope>NUCLEOTIDE SEQUENCE [LARGE SCALE GENOMIC DNA]</scope>
    <source>
        <strain evidence="8">DSM 6534 / IAM 12695 / TK-6 [Tokyo]</strain>
    </source>
</reference>
<gene>
    <name evidence="7" type="ordered locus">HTH_1500</name>
</gene>
<keyword evidence="3 6" id="KW-0812">Transmembrane</keyword>
<keyword evidence="8" id="KW-1185">Reference proteome</keyword>
<feature type="transmembrane region" description="Helical" evidence="6">
    <location>
        <begin position="263"/>
        <end position="281"/>
    </location>
</feature>
<dbReference type="AlphaFoldDB" id="D3DJE8"/>
<evidence type="ECO:0000256" key="5">
    <source>
        <dbReference type="ARBA" id="ARBA00023136"/>
    </source>
</evidence>
<keyword evidence="2" id="KW-1003">Cell membrane</keyword>
<evidence type="ECO:0000256" key="1">
    <source>
        <dbReference type="ARBA" id="ARBA00004651"/>
    </source>
</evidence>
<feature type="transmembrane region" description="Helical" evidence="6">
    <location>
        <begin position="49"/>
        <end position="74"/>
    </location>
</feature>
<dbReference type="OrthoDB" id="11987at2"/>
<sequence length="285" mass="33231">MLWSFLAWKVLKLSLLISIILSLAFMLFQLLRIDKILFSLPLEETLPFLMLWTSYSLFYFMPTSMFISSSVVFFELKDSKKLHVIESFGIAPYLAYSRVFVRCMPIFISLIAISFMLREEDVSFMRRYLTYKYYMNMVYSVPEKTFFTLGDMTFYVSERNGNDVSDVFFKKGESLVIAKGAHLDSDAIVFTDGSILVKEGEKFYLTAFSQYRISLEKFVSVERQQRNLKRDQILNLVNTALSPLLMTFGFFISRVITDAAIKLYYLVGVLSILYQFFLIILKSLL</sequence>
<proteinExistence type="predicted"/>
<evidence type="ECO:0000256" key="6">
    <source>
        <dbReference type="SAM" id="Phobius"/>
    </source>
</evidence>
<evidence type="ECO:0000256" key="2">
    <source>
        <dbReference type="ARBA" id="ARBA00022475"/>
    </source>
</evidence>
<keyword evidence="5 6" id="KW-0472">Membrane</keyword>
<protein>
    <recommendedName>
        <fullName evidence="9">Permease</fullName>
    </recommendedName>
</protein>
<keyword evidence="4 6" id="KW-1133">Transmembrane helix</keyword>
<dbReference type="EMBL" id="AP011112">
    <property type="protein sequence ID" value="BAI69950.1"/>
    <property type="molecule type" value="Genomic_DNA"/>
</dbReference>
<evidence type="ECO:0000313" key="7">
    <source>
        <dbReference type="EMBL" id="BAI69950.1"/>
    </source>
</evidence>
<dbReference type="KEGG" id="hte:Hydth_1488"/>
<dbReference type="GO" id="GO:0005886">
    <property type="term" value="C:plasma membrane"/>
    <property type="evidence" value="ECO:0007669"/>
    <property type="project" value="UniProtKB-SubCell"/>
</dbReference>
<feature type="transmembrane region" description="Helical" evidence="6">
    <location>
        <begin position="6"/>
        <end position="28"/>
    </location>
</feature>
<dbReference type="Pfam" id="PF03739">
    <property type="entry name" value="LptF_LptG"/>
    <property type="match status" value="1"/>
</dbReference>
<organism evidence="7 8">
    <name type="scientific">Hydrogenobacter thermophilus (strain DSM 6534 / IAM 12695 / TK-6)</name>
    <dbReference type="NCBI Taxonomy" id="608538"/>
    <lineage>
        <taxon>Bacteria</taxon>
        <taxon>Pseudomonadati</taxon>
        <taxon>Aquificota</taxon>
        <taxon>Aquificia</taxon>
        <taxon>Aquificales</taxon>
        <taxon>Aquificaceae</taxon>
        <taxon>Hydrogenobacter</taxon>
    </lineage>
</organism>
<dbReference type="Proteomes" id="UP000002574">
    <property type="component" value="Chromosome"/>
</dbReference>
<comment type="subcellular location">
    <subcellularLocation>
        <location evidence="1">Cell membrane</location>
        <topology evidence="1">Multi-pass membrane protein</topology>
    </subcellularLocation>
</comment>
<dbReference type="RefSeq" id="WP_012964130.1">
    <property type="nucleotide sequence ID" value="NC_013799.1"/>
</dbReference>
<dbReference type="STRING" id="608538.HTH_1500"/>
<dbReference type="KEGG" id="hth:HTH_1500"/>
<dbReference type="eggNOG" id="COG0795">
    <property type="taxonomic scope" value="Bacteria"/>
</dbReference>